<organism evidence="9 10">
    <name type="scientific">Phenylobacterium soli</name>
    <dbReference type="NCBI Taxonomy" id="2170551"/>
    <lineage>
        <taxon>Bacteria</taxon>
        <taxon>Pseudomonadati</taxon>
        <taxon>Pseudomonadota</taxon>
        <taxon>Alphaproteobacteria</taxon>
        <taxon>Caulobacterales</taxon>
        <taxon>Caulobacteraceae</taxon>
        <taxon>Phenylobacterium</taxon>
    </lineage>
</organism>
<name>A0A328AAJ7_9CAUL</name>
<keyword evidence="4 7" id="KW-0812">Transmembrane</keyword>
<comment type="subunit">
    <text evidence="7">The complex comprises the extracytoplasmic solute receptor protein and the two transmembrane proteins.</text>
</comment>
<feature type="transmembrane region" description="Helical" evidence="7">
    <location>
        <begin position="141"/>
        <end position="161"/>
    </location>
</feature>
<evidence type="ECO:0000256" key="5">
    <source>
        <dbReference type="ARBA" id="ARBA00022989"/>
    </source>
</evidence>
<gene>
    <name evidence="9" type="ORF">DJ017_18285</name>
</gene>
<accession>A0A328AAJ7</accession>
<keyword evidence="5 7" id="KW-1133">Transmembrane helix</keyword>
<comment type="caution">
    <text evidence="9">The sequence shown here is derived from an EMBL/GenBank/DDBJ whole genome shotgun (WGS) entry which is preliminary data.</text>
</comment>
<keyword evidence="6 7" id="KW-0472">Membrane</keyword>
<dbReference type="RefSeq" id="WP_111530335.1">
    <property type="nucleotide sequence ID" value="NZ_JBHRSG010000003.1"/>
</dbReference>
<feature type="transmembrane region" description="Helical" evidence="7">
    <location>
        <begin position="97"/>
        <end position="121"/>
    </location>
</feature>
<comment type="function">
    <text evidence="7">Part of the tripartite ATP-independent periplasmic (TRAP) transport system.</text>
</comment>
<evidence type="ECO:0000259" key="8">
    <source>
        <dbReference type="Pfam" id="PF04290"/>
    </source>
</evidence>
<comment type="caution">
    <text evidence="7">Lacks conserved residue(s) required for the propagation of feature annotation.</text>
</comment>
<evidence type="ECO:0000256" key="2">
    <source>
        <dbReference type="ARBA" id="ARBA00022448"/>
    </source>
</evidence>
<dbReference type="EMBL" id="QFYQ01000002">
    <property type="protein sequence ID" value="RAK51773.1"/>
    <property type="molecule type" value="Genomic_DNA"/>
</dbReference>
<feature type="transmembrane region" description="Helical" evidence="7">
    <location>
        <begin position="18"/>
        <end position="37"/>
    </location>
</feature>
<keyword evidence="2 7" id="KW-0813">Transport</keyword>
<comment type="similarity">
    <text evidence="7">Belongs to the TRAP transporter small permease family.</text>
</comment>
<dbReference type="GO" id="GO:0005886">
    <property type="term" value="C:plasma membrane"/>
    <property type="evidence" value="ECO:0007669"/>
    <property type="project" value="UniProtKB-SubCell"/>
</dbReference>
<evidence type="ECO:0000313" key="9">
    <source>
        <dbReference type="EMBL" id="RAK51773.1"/>
    </source>
</evidence>
<keyword evidence="7" id="KW-0997">Cell inner membrane</keyword>
<keyword evidence="10" id="KW-1185">Reference proteome</keyword>
<comment type="subcellular location">
    <subcellularLocation>
        <location evidence="7">Cell inner membrane</location>
        <topology evidence="7">Multi-pass membrane protein</topology>
    </subcellularLocation>
    <subcellularLocation>
        <location evidence="1">Cell membrane</location>
        <topology evidence="1">Multi-pass membrane protein</topology>
    </subcellularLocation>
</comment>
<dbReference type="Pfam" id="PF04290">
    <property type="entry name" value="DctQ"/>
    <property type="match status" value="1"/>
</dbReference>
<feature type="domain" description="Tripartite ATP-independent periplasmic transporters DctQ component" evidence="8">
    <location>
        <begin position="39"/>
        <end position="157"/>
    </location>
</feature>
<evidence type="ECO:0000256" key="7">
    <source>
        <dbReference type="RuleBase" id="RU369079"/>
    </source>
</evidence>
<evidence type="ECO:0000256" key="6">
    <source>
        <dbReference type="ARBA" id="ARBA00023136"/>
    </source>
</evidence>
<dbReference type="Proteomes" id="UP000249254">
    <property type="component" value="Unassembled WGS sequence"/>
</dbReference>
<keyword evidence="3" id="KW-1003">Cell membrane</keyword>
<dbReference type="InterPro" id="IPR055348">
    <property type="entry name" value="DctQ"/>
</dbReference>
<proteinExistence type="inferred from homology"/>
<reference evidence="10" key="1">
    <citation type="submission" date="2018-05" db="EMBL/GenBank/DDBJ databases">
        <authorList>
            <person name="Li X."/>
        </authorList>
    </citation>
    <scope>NUCLEOTIDE SEQUENCE [LARGE SCALE GENOMIC DNA]</scope>
    <source>
        <strain evidence="10">LX32</strain>
    </source>
</reference>
<dbReference type="GO" id="GO:0022857">
    <property type="term" value="F:transmembrane transporter activity"/>
    <property type="evidence" value="ECO:0007669"/>
    <property type="project" value="UniProtKB-UniRule"/>
</dbReference>
<dbReference type="OrthoDB" id="7428219at2"/>
<evidence type="ECO:0000256" key="4">
    <source>
        <dbReference type="ARBA" id="ARBA00022692"/>
    </source>
</evidence>
<evidence type="ECO:0000256" key="3">
    <source>
        <dbReference type="ARBA" id="ARBA00022475"/>
    </source>
</evidence>
<evidence type="ECO:0000313" key="10">
    <source>
        <dbReference type="Proteomes" id="UP000249254"/>
    </source>
</evidence>
<dbReference type="AlphaFoldDB" id="A0A328AAJ7"/>
<evidence type="ECO:0000256" key="1">
    <source>
        <dbReference type="ARBA" id="ARBA00004651"/>
    </source>
</evidence>
<protein>
    <recommendedName>
        <fullName evidence="7">TRAP transporter small permease protein</fullName>
    </recommendedName>
</protein>
<sequence length="164" mass="17014">MSGAGEAARPLPQGPVGWIFRIAVAAGTCALLAAMSVEVLAVIGRHTGRPLVGSIEIVRACVVLATSSAIVAATALKAHASVHLLTERLSETSRARLARLGALVSAVIFAVFAAGSIWIAAEIWPGDERTQLLGLPIAPLRAYWCAAAALTAALFLAWALGRRR</sequence>